<evidence type="ECO:0000259" key="10">
    <source>
        <dbReference type="Pfam" id="PF01618"/>
    </source>
</evidence>
<protein>
    <recommendedName>
        <fullName evidence="10">MotA/TolQ/ExbB proton channel domain-containing protein</fullName>
    </recommendedName>
</protein>
<comment type="caution">
    <text evidence="11">The sequence shown here is derived from an EMBL/GenBank/DDBJ whole genome shotgun (WGS) entry which is preliminary data.</text>
</comment>
<dbReference type="AlphaFoldDB" id="A0A081NDC0"/>
<comment type="similarity">
    <text evidence="8">Belongs to the exbB/tolQ family.</text>
</comment>
<evidence type="ECO:0000256" key="7">
    <source>
        <dbReference type="ARBA" id="ARBA00023136"/>
    </source>
</evidence>
<dbReference type="STRING" id="1137799.GZ78_21515"/>
<comment type="subcellular location">
    <subcellularLocation>
        <location evidence="1">Cell membrane</location>
        <topology evidence="1">Multi-pass membrane protein</topology>
    </subcellularLocation>
    <subcellularLocation>
        <location evidence="8">Membrane</location>
        <topology evidence="8">Multi-pass membrane protein</topology>
    </subcellularLocation>
</comment>
<dbReference type="Pfam" id="PF01618">
    <property type="entry name" value="MotA_ExbB"/>
    <property type="match status" value="1"/>
</dbReference>
<keyword evidence="5 8" id="KW-0653">Protein transport</keyword>
<accession>A0A081NDC0</accession>
<dbReference type="GO" id="GO:0005886">
    <property type="term" value="C:plasma membrane"/>
    <property type="evidence" value="ECO:0007669"/>
    <property type="project" value="UniProtKB-SubCell"/>
</dbReference>
<feature type="transmembrane region" description="Helical" evidence="9">
    <location>
        <begin position="115"/>
        <end position="141"/>
    </location>
</feature>
<evidence type="ECO:0000256" key="1">
    <source>
        <dbReference type="ARBA" id="ARBA00004651"/>
    </source>
</evidence>
<evidence type="ECO:0000256" key="5">
    <source>
        <dbReference type="ARBA" id="ARBA00022927"/>
    </source>
</evidence>
<feature type="transmembrane region" description="Helical" evidence="9">
    <location>
        <begin position="161"/>
        <end position="184"/>
    </location>
</feature>
<dbReference type="OrthoDB" id="4045at2"/>
<evidence type="ECO:0000256" key="2">
    <source>
        <dbReference type="ARBA" id="ARBA00022448"/>
    </source>
</evidence>
<evidence type="ECO:0000256" key="6">
    <source>
        <dbReference type="ARBA" id="ARBA00022989"/>
    </source>
</evidence>
<sequence length="228" mass="24570">MLLEQIASLGFMGWPLAIISCISVALILERLITFVMLPSLDNKSMQTLLNEVRGCSNCNNSQNKLCKNLVAGKGVRKGIAILLSHNDCHKEMREEVAGLWLLKQKNALHAWLKPLMLIGILAPMLGLLGTVLGLIGMFQGISEIQGPVTPDVLAGGLWEAMFTTAFGLMVAIPSLAAAHSFGIWANHYVSKLEFALNHANLLLEGLKMNDDGIAINQETGICPEAVAA</sequence>
<feature type="domain" description="MotA/TolQ/ExbB proton channel" evidence="10">
    <location>
        <begin position="85"/>
        <end position="192"/>
    </location>
</feature>
<dbReference type="PANTHER" id="PTHR30625">
    <property type="entry name" value="PROTEIN TOLQ"/>
    <property type="match status" value="1"/>
</dbReference>
<evidence type="ECO:0000256" key="4">
    <source>
        <dbReference type="ARBA" id="ARBA00022692"/>
    </source>
</evidence>
<name>A0A081NDC0_9GAMM</name>
<organism evidence="11 12">
    <name type="scientific">Endozoicomonas numazuensis</name>
    <dbReference type="NCBI Taxonomy" id="1137799"/>
    <lineage>
        <taxon>Bacteria</taxon>
        <taxon>Pseudomonadati</taxon>
        <taxon>Pseudomonadota</taxon>
        <taxon>Gammaproteobacteria</taxon>
        <taxon>Oceanospirillales</taxon>
        <taxon>Endozoicomonadaceae</taxon>
        <taxon>Endozoicomonas</taxon>
    </lineage>
</organism>
<dbReference type="eggNOG" id="COG0811">
    <property type="taxonomic scope" value="Bacteria"/>
</dbReference>
<dbReference type="GO" id="GO:0017038">
    <property type="term" value="P:protein import"/>
    <property type="evidence" value="ECO:0007669"/>
    <property type="project" value="TreeGrafter"/>
</dbReference>
<gene>
    <name evidence="11" type="ORF">GZ78_21515</name>
</gene>
<evidence type="ECO:0000256" key="8">
    <source>
        <dbReference type="RuleBase" id="RU004057"/>
    </source>
</evidence>
<dbReference type="RefSeq" id="WP_034839984.1">
    <property type="nucleotide sequence ID" value="NZ_JOKH01000005.1"/>
</dbReference>
<dbReference type="PANTHER" id="PTHR30625:SF15">
    <property type="entry name" value="BIOPOLYMER TRANSPORT PROTEIN EXBB"/>
    <property type="match status" value="1"/>
</dbReference>
<keyword evidence="7 9" id="KW-0472">Membrane</keyword>
<keyword evidence="6 9" id="KW-1133">Transmembrane helix</keyword>
<keyword evidence="12" id="KW-1185">Reference proteome</keyword>
<dbReference type="InterPro" id="IPR050790">
    <property type="entry name" value="ExbB/TolQ_transport"/>
</dbReference>
<evidence type="ECO:0000256" key="3">
    <source>
        <dbReference type="ARBA" id="ARBA00022475"/>
    </source>
</evidence>
<dbReference type="Proteomes" id="UP000028073">
    <property type="component" value="Unassembled WGS sequence"/>
</dbReference>
<evidence type="ECO:0000313" key="11">
    <source>
        <dbReference type="EMBL" id="KEQ16443.1"/>
    </source>
</evidence>
<keyword evidence="4 9" id="KW-0812">Transmembrane</keyword>
<evidence type="ECO:0000313" key="12">
    <source>
        <dbReference type="Proteomes" id="UP000028073"/>
    </source>
</evidence>
<keyword evidence="2 8" id="KW-0813">Transport</keyword>
<dbReference type="InterPro" id="IPR002898">
    <property type="entry name" value="MotA_ExbB_proton_chnl"/>
</dbReference>
<evidence type="ECO:0000256" key="9">
    <source>
        <dbReference type="SAM" id="Phobius"/>
    </source>
</evidence>
<keyword evidence="3" id="KW-1003">Cell membrane</keyword>
<dbReference type="EMBL" id="JOKH01000005">
    <property type="protein sequence ID" value="KEQ16443.1"/>
    <property type="molecule type" value="Genomic_DNA"/>
</dbReference>
<feature type="transmembrane region" description="Helical" evidence="9">
    <location>
        <begin position="6"/>
        <end position="28"/>
    </location>
</feature>
<proteinExistence type="inferred from homology"/>
<reference evidence="11 12" key="1">
    <citation type="submission" date="2014-06" db="EMBL/GenBank/DDBJ databases">
        <title>Whole Genome Sequences of Three Symbiotic Endozoicomonas Bacteria.</title>
        <authorList>
            <person name="Neave M.J."/>
            <person name="Apprill A."/>
            <person name="Voolstra C.R."/>
        </authorList>
    </citation>
    <scope>NUCLEOTIDE SEQUENCE [LARGE SCALE GENOMIC DNA]</scope>
    <source>
        <strain evidence="11 12">DSM 25634</strain>
    </source>
</reference>